<keyword evidence="2" id="KW-1185">Reference proteome</keyword>
<reference evidence="2" key="1">
    <citation type="submission" date="2021-01" db="EMBL/GenBank/DDBJ databases">
        <title>Caligus Genome Assembly.</title>
        <authorList>
            <person name="Gallardo-Escarate C."/>
        </authorList>
    </citation>
    <scope>NUCLEOTIDE SEQUENCE [LARGE SCALE GENOMIC DNA]</scope>
</reference>
<dbReference type="InterPro" id="IPR052709">
    <property type="entry name" value="Transposase-MT_Hybrid"/>
</dbReference>
<organism evidence="1 2">
    <name type="scientific">Caligus rogercresseyi</name>
    <name type="common">Sea louse</name>
    <dbReference type="NCBI Taxonomy" id="217165"/>
    <lineage>
        <taxon>Eukaryota</taxon>
        <taxon>Metazoa</taxon>
        <taxon>Ecdysozoa</taxon>
        <taxon>Arthropoda</taxon>
        <taxon>Crustacea</taxon>
        <taxon>Multicrustacea</taxon>
        <taxon>Hexanauplia</taxon>
        <taxon>Copepoda</taxon>
        <taxon>Siphonostomatoida</taxon>
        <taxon>Caligidae</taxon>
        <taxon>Caligus</taxon>
    </lineage>
</organism>
<evidence type="ECO:0000313" key="2">
    <source>
        <dbReference type="Proteomes" id="UP000595437"/>
    </source>
</evidence>
<accession>A0A7T8GV25</accession>
<proteinExistence type="predicted"/>
<dbReference type="PANTHER" id="PTHR46060:SF1">
    <property type="entry name" value="MARINER MOS1 TRANSPOSASE-LIKE PROTEIN"/>
    <property type="match status" value="1"/>
</dbReference>
<name>A0A7T8GV25_CALRO</name>
<sequence length="131" mass="15107">MDTPDTRSYFLIRIKLPKTVNEIHGDLISTFPDSCPGLSTIKRWRKDFNNGSFDLENNTSSGRPRETKTPETIATVKYVIEDNHSTDCHQGFSTTENRSRLLTEDLGLRKVLSVDVPQQLYETNKRILWTF</sequence>
<dbReference type="Proteomes" id="UP000595437">
    <property type="component" value="Chromosome 13"/>
</dbReference>
<protein>
    <recommendedName>
        <fullName evidence="3">Mos1 transposase HTH domain-containing protein</fullName>
    </recommendedName>
</protein>
<dbReference type="OrthoDB" id="10017160at2759"/>
<dbReference type="AlphaFoldDB" id="A0A7T8GV25"/>
<dbReference type="EMBL" id="CP045902">
    <property type="protein sequence ID" value="QQP38312.1"/>
    <property type="molecule type" value="Genomic_DNA"/>
</dbReference>
<dbReference type="PANTHER" id="PTHR46060">
    <property type="entry name" value="MARINER MOS1 TRANSPOSASE-LIKE PROTEIN"/>
    <property type="match status" value="1"/>
</dbReference>
<evidence type="ECO:0000313" key="1">
    <source>
        <dbReference type="EMBL" id="QQP38312.1"/>
    </source>
</evidence>
<evidence type="ECO:0008006" key="3">
    <source>
        <dbReference type="Google" id="ProtNLM"/>
    </source>
</evidence>
<gene>
    <name evidence="1" type="ORF">FKW44_018856</name>
</gene>